<keyword evidence="4" id="KW-1185">Reference proteome</keyword>
<feature type="domain" description="DUF7892" evidence="2">
    <location>
        <begin position="803"/>
        <end position="964"/>
    </location>
</feature>
<feature type="compositionally biased region" description="Basic residues" evidence="1">
    <location>
        <begin position="1274"/>
        <end position="1289"/>
    </location>
</feature>
<feature type="compositionally biased region" description="Basic and acidic residues" evidence="1">
    <location>
        <begin position="1476"/>
        <end position="1500"/>
    </location>
</feature>
<evidence type="ECO:0000256" key="1">
    <source>
        <dbReference type="SAM" id="MobiDB-lite"/>
    </source>
</evidence>
<dbReference type="EMBL" id="MU006797">
    <property type="protein sequence ID" value="KAF2636601.1"/>
    <property type="molecule type" value="Genomic_DNA"/>
</dbReference>
<evidence type="ECO:0000313" key="4">
    <source>
        <dbReference type="Proteomes" id="UP000799753"/>
    </source>
</evidence>
<feature type="compositionally biased region" description="Basic and acidic residues" evidence="1">
    <location>
        <begin position="1019"/>
        <end position="1034"/>
    </location>
</feature>
<feature type="region of interest" description="Disordered" evidence="1">
    <location>
        <begin position="1432"/>
        <end position="1505"/>
    </location>
</feature>
<dbReference type="InterPro" id="IPR057214">
    <property type="entry name" value="DUF7892"/>
</dbReference>
<feature type="compositionally biased region" description="Basic residues" evidence="1">
    <location>
        <begin position="1432"/>
        <end position="1443"/>
    </location>
</feature>
<feature type="region of interest" description="Disordered" evidence="1">
    <location>
        <begin position="981"/>
        <end position="1407"/>
    </location>
</feature>
<feature type="compositionally biased region" description="Basic and acidic residues" evidence="1">
    <location>
        <begin position="1529"/>
        <end position="1539"/>
    </location>
</feature>
<organism evidence="3 4">
    <name type="scientific">Massarina eburnea CBS 473.64</name>
    <dbReference type="NCBI Taxonomy" id="1395130"/>
    <lineage>
        <taxon>Eukaryota</taxon>
        <taxon>Fungi</taxon>
        <taxon>Dikarya</taxon>
        <taxon>Ascomycota</taxon>
        <taxon>Pezizomycotina</taxon>
        <taxon>Dothideomycetes</taxon>
        <taxon>Pleosporomycetidae</taxon>
        <taxon>Pleosporales</taxon>
        <taxon>Massarineae</taxon>
        <taxon>Massarinaceae</taxon>
        <taxon>Massarina</taxon>
    </lineage>
</organism>
<dbReference type="Pfam" id="PF25422">
    <property type="entry name" value="DUF7892"/>
    <property type="match status" value="1"/>
</dbReference>
<sequence>MEREEREGRESSTASSVDFYDDGGAGPAKRKADALELPEEKKRKLGSPSPSPSASLTPCAGLPPAVWQHVFLSCSLHDLGRLLQVNRSFRSYLTDVSGVSHSHSDPSSSGSLRLLKSESVWASARNALPVKPPKPLAPFTELQMWQLVWSRRCQFCRKESSFAPGEKIWQKGPGANGVRTIWPFGIRSCGPCILRQCQTDATLLFSPTASALRPALPFAFVTNDYNYIPAYTLQVATTPAGVEIVKYYYRKHVDGIVAEFNDALGRGNAAVEEWSKGLEARGNERMKMAEHWERWEVKYQWWRDHHPHRCASQSPAPAPAPDKHNHNNNKEPSPVIYAPVPATKSPLASNFARDGNLLQRYTRTPPHTTLTTLTPAATPSQYMLSRPPTVPHQYTPHPASGSVGPGRSERNLHDANEAKANRKTDIERRCQHMVPPIPPSVLRHMDSFKAALQISQPMTDYAWSVLQPRLLAQLPAAQQAEADHVSRSTCTSKAADRRPLDVNSKEAKEVMDREWDDAQRPVRDRLSAVADDFILRDWDRGSAVTYENSPKFAVDVLVYVRSAYVRADGGEPYGSPLRPRLILENMKWVYDNKVKPLTEQFRKEIFLCYGNGCENNVKFYGFEGVIQHFGAKHTNAFSVGNVVVAWREAEWPEETPFHPDPISVKHAHHPAPNPAGHTAYAGYYGGYSRAGTSTPHMQSHLPQPSPGPYHYSSHYGHGPYPPPQLHSAATQAFDYGQSYSTQMDAFQYQSMPAPSYGHQSGNGYMASPAMTNPAMAPLATGQPHGPGTYDTSHKPAEADHRTSMYDKQVSTVIDMARDIWKQTSGIQNLPSSVRVYVLLQRVISKFYVEFNHEPNLNHFVDAFSNHKIPRALKDASGLSCKACRVQSPQYYSGQEDRRAFTVLNLLTHFKSQHSGTQAPSYGSSQSRASKDWKEDMIELPNDRIITGLIHAPGMDDDKLLMVATVFPTLFPTPLPKIGIVEGNGPASPAPGPVDPKEGPKGAPPSGSVAKKPGPSSLASRDESPRKPEKEEYDPQRPVLPGLANQPAAHANRRHSYRASPSTAERRGRSHTDSQYFLPRENAGRDLYHSGEPLDYAVSPRRIRSAKPYYEEYQRRPMYRDQGGHYHHPGNDEMGAQPHEGAYAQSHRPSSRHVRYMEEHGQPSDYRYARESGLQEHVPEEKSEADRFLEEFVPSRPPTNEQADLGNAPRPDADMDDGSRYTPSPANQASVTGLSDQRRIGAPLPPPSTVSNGSRYEEHRMDRRAANHTPDSGRGLRRPGPQRRRDRHHDHVPSRYYRYMSVARDEPYSRGASISRSQSKRYEEQRRRIDQQETPQPNAEPEPPFSRDHSVERAPADNAPPHSSRIAGPREYISVQDRLHPYSSPPRYRYADYPPEDTRGAPGPAPVYVDEFGQRVHEYEIIRLPRESRPHHQYMPHHSHHHSHPSASARYVDHHGHPHDPDVRYVSYDAPPPSHNRAYDGRSEYVYYEERERERDRDRRRLAPAPVAYESEGIAAASAAGVYDIPPPEVKIESKGPDGV</sequence>
<feature type="compositionally biased region" description="Basic and acidic residues" evidence="1">
    <location>
        <begin position="1319"/>
        <end position="1330"/>
    </location>
</feature>
<proteinExistence type="predicted"/>
<feature type="compositionally biased region" description="Basic and acidic residues" evidence="1">
    <location>
        <begin position="1"/>
        <end position="10"/>
    </location>
</feature>
<feature type="compositionally biased region" description="Basic and acidic residues" evidence="1">
    <location>
        <begin position="30"/>
        <end position="42"/>
    </location>
</feature>
<accession>A0A6A6RPW5</accession>
<feature type="region of interest" description="Disordered" evidence="1">
    <location>
        <begin position="1"/>
        <end position="56"/>
    </location>
</feature>
<feature type="region of interest" description="Disordered" evidence="1">
    <location>
        <begin position="1519"/>
        <end position="1539"/>
    </location>
</feature>
<dbReference type="SUPFAM" id="SSF81383">
    <property type="entry name" value="F-box domain"/>
    <property type="match status" value="1"/>
</dbReference>
<feature type="compositionally biased region" description="Basic and acidic residues" evidence="1">
    <location>
        <begin position="1154"/>
        <end position="1189"/>
    </location>
</feature>
<feature type="compositionally biased region" description="Basic and acidic residues" evidence="1">
    <location>
        <begin position="1344"/>
        <end position="1354"/>
    </location>
</feature>
<evidence type="ECO:0000313" key="3">
    <source>
        <dbReference type="EMBL" id="KAF2636601.1"/>
    </source>
</evidence>
<gene>
    <name evidence="3" type="ORF">P280DRAFT_521902</name>
</gene>
<dbReference type="CDD" id="cd09917">
    <property type="entry name" value="F-box_SF"/>
    <property type="match status" value="1"/>
</dbReference>
<feature type="compositionally biased region" description="Basic and acidic residues" evidence="1">
    <location>
        <begin position="1108"/>
        <end position="1123"/>
    </location>
</feature>
<feature type="compositionally biased region" description="Polar residues" evidence="1">
    <location>
        <begin position="1220"/>
        <end position="1234"/>
    </location>
</feature>
<dbReference type="InterPro" id="IPR036047">
    <property type="entry name" value="F-box-like_dom_sf"/>
</dbReference>
<feature type="region of interest" description="Disordered" evidence="1">
    <location>
        <begin position="482"/>
        <end position="501"/>
    </location>
</feature>
<feature type="region of interest" description="Disordered" evidence="1">
    <location>
        <begin position="308"/>
        <end position="337"/>
    </location>
</feature>
<feature type="compositionally biased region" description="Basic and acidic residues" evidence="1">
    <location>
        <begin position="1254"/>
        <end position="1264"/>
    </location>
</feature>
<dbReference type="Proteomes" id="UP000799753">
    <property type="component" value="Unassembled WGS sequence"/>
</dbReference>
<feature type="compositionally biased region" description="Basic and acidic residues" evidence="1">
    <location>
        <begin position="1450"/>
        <end position="1462"/>
    </location>
</feature>
<name>A0A6A6RPW5_9PLEO</name>
<evidence type="ECO:0000259" key="2">
    <source>
        <dbReference type="Pfam" id="PF25422"/>
    </source>
</evidence>
<reference evidence="3" key="1">
    <citation type="journal article" date="2020" name="Stud. Mycol.">
        <title>101 Dothideomycetes genomes: a test case for predicting lifestyles and emergence of pathogens.</title>
        <authorList>
            <person name="Haridas S."/>
            <person name="Albert R."/>
            <person name="Binder M."/>
            <person name="Bloem J."/>
            <person name="Labutti K."/>
            <person name="Salamov A."/>
            <person name="Andreopoulos B."/>
            <person name="Baker S."/>
            <person name="Barry K."/>
            <person name="Bills G."/>
            <person name="Bluhm B."/>
            <person name="Cannon C."/>
            <person name="Castanera R."/>
            <person name="Culley D."/>
            <person name="Daum C."/>
            <person name="Ezra D."/>
            <person name="Gonzalez J."/>
            <person name="Henrissat B."/>
            <person name="Kuo A."/>
            <person name="Liang C."/>
            <person name="Lipzen A."/>
            <person name="Lutzoni F."/>
            <person name="Magnuson J."/>
            <person name="Mondo S."/>
            <person name="Nolan M."/>
            <person name="Ohm R."/>
            <person name="Pangilinan J."/>
            <person name="Park H.-J."/>
            <person name="Ramirez L."/>
            <person name="Alfaro M."/>
            <person name="Sun H."/>
            <person name="Tritt A."/>
            <person name="Yoshinaga Y."/>
            <person name="Zwiers L.-H."/>
            <person name="Turgeon B."/>
            <person name="Goodwin S."/>
            <person name="Spatafora J."/>
            <person name="Crous P."/>
            <person name="Grigoriev I."/>
        </authorList>
    </citation>
    <scope>NUCLEOTIDE SEQUENCE</scope>
    <source>
        <strain evidence="3">CBS 473.64</strain>
    </source>
</reference>
<protein>
    <recommendedName>
        <fullName evidence="2">DUF7892 domain-containing protein</fullName>
    </recommendedName>
</protein>
<dbReference type="OrthoDB" id="2322499at2759"/>